<dbReference type="NCBIfam" id="NF040941">
    <property type="entry name" value="GGGWT_bact"/>
    <property type="match status" value="2"/>
</dbReference>
<keyword evidence="3" id="KW-0812">Transmembrane</keyword>
<dbReference type="SUPFAM" id="SSF48726">
    <property type="entry name" value="Immunoglobulin"/>
    <property type="match status" value="6"/>
</dbReference>
<dbReference type="InterPro" id="IPR003599">
    <property type="entry name" value="Ig_sub"/>
</dbReference>
<feature type="domain" description="Ig-like" evidence="4">
    <location>
        <begin position="432"/>
        <end position="512"/>
    </location>
</feature>
<keyword evidence="1" id="KW-0393">Immunoglobulin domain</keyword>
<feature type="region of interest" description="Disordered" evidence="2">
    <location>
        <begin position="143"/>
        <end position="252"/>
    </location>
</feature>
<feature type="compositionally biased region" description="Pro residues" evidence="2">
    <location>
        <begin position="646"/>
        <end position="657"/>
    </location>
</feature>
<dbReference type="Proteomes" id="UP001159427">
    <property type="component" value="Unassembled WGS sequence"/>
</dbReference>
<keyword evidence="6" id="KW-1185">Reference proteome</keyword>
<evidence type="ECO:0000313" key="5">
    <source>
        <dbReference type="EMBL" id="CAH3030196.1"/>
    </source>
</evidence>
<dbReference type="PANTHER" id="PTHR10075">
    <property type="entry name" value="BASIGIN RELATED"/>
    <property type="match status" value="1"/>
</dbReference>
<evidence type="ECO:0000256" key="2">
    <source>
        <dbReference type="SAM" id="MobiDB-lite"/>
    </source>
</evidence>
<dbReference type="EMBL" id="CALNXI010000618">
    <property type="protein sequence ID" value="CAH3030196.1"/>
    <property type="molecule type" value="Genomic_DNA"/>
</dbReference>
<name>A0ABN8MKD7_9CNID</name>
<dbReference type="PANTHER" id="PTHR10075:SF103">
    <property type="entry name" value="ROUNDABOUT HOMOLOG 4"/>
    <property type="match status" value="1"/>
</dbReference>
<keyword evidence="3" id="KW-1133">Transmembrane helix</keyword>
<feature type="compositionally biased region" description="Pro residues" evidence="2">
    <location>
        <begin position="681"/>
        <end position="690"/>
    </location>
</feature>
<reference evidence="5 6" key="1">
    <citation type="submission" date="2022-05" db="EMBL/GenBank/DDBJ databases">
        <authorList>
            <consortium name="Genoscope - CEA"/>
            <person name="William W."/>
        </authorList>
    </citation>
    <scope>NUCLEOTIDE SEQUENCE [LARGE SCALE GENOMIC DNA]</scope>
</reference>
<protein>
    <recommendedName>
        <fullName evidence="4">Ig-like domain-containing protein</fullName>
    </recommendedName>
</protein>
<dbReference type="Pfam" id="PF07679">
    <property type="entry name" value="I-set"/>
    <property type="match status" value="2"/>
</dbReference>
<dbReference type="SUPFAM" id="SSF56496">
    <property type="entry name" value="Fibrinogen C-terminal domain-like"/>
    <property type="match status" value="2"/>
</dbReference>
<dbReference type="InterPro" id="IPR036056">
    <property type="entry name" value="Fibrinogen-like_C"/>
</dbReference>
<feature type="compositionally biased region" description="Pro residues" evidence="2">
    <location>
        <begin position="199"/>
        <end position="208"/>
    </location>
</feature>
<feature type="compositionally biased region" description="Polar residues" evidence="2">
    <location>
        <begin position="105"/>
        <end position="119"/>
    </location>
</feature>
<dbReference type="InterPro" id="IPR003598">
    <property type="entry name" value="Ig_sub2"/>
</dbReference>
<evidence type="ECO:0000256" key="1">
    <source>
        <dbReference type="ARBA" id="ARBA00023319"/>
    </source>
</evidence>
<proteinExistence type="predicted"/>
<gene>
    <name evidence="5" type="ORF">PEVE_00037536</name>
</gene>
<feature type="region of interest" description="Disordered" evidence="2">
    <location>
        <begin position="625"/>
        <end position="707"/>
    </location>
</feature>
<dbReference type="Gene3D" id="2.60.40.10">
    <property type="entry name" value="Immunoglobulins"/>
    <property type="match status" value="6"/>
</dbReference>
<dbReference type="InterPro" id="IPR008160">
    <property type="entry name" value="Collagen"/>
</dbReference>
<feature type="domain" description="Ig-like" evidence="4">
    <location>
        <begin position="705"/>
        <end position="789"/>
    </location>
</feature>
<feature type="region of interest" description="Disordered" evidence="2">
    <location>
        <begin position="95"/>
        <end position="119"/>
    </location>
</feature>
<comment type="caution">
    <text evidence="5">The sequence shown here is derived from an EMBL/GenBank/DDBJ whole genome shotgun (WGS) entry which is preliminary data.</text>
</comment>
<feature type="compositionally biased region" description="Low complexity" evidence="2">
    <location>
        <begin position="218"/>
        <end position="232"/>
    </location>
</feature>
<feature type="domain" description="Ig-like" evidence="4">
    <location>
        <begin position="888"/>
        <end position="968"/>
    </location>
</feature>
<feature type="domain" description="Ig-like" evidence="4">
    <location>
        <begin position="794"/>
        <end position="873"/>
    </location>
</feature>
<feature type="domain" description="Ig-like" evidence="4">
    <location>
        <begin position="338"/>
        <end position="417"/>
    </location>
</feature>
<evidence type="ECO:0000313" key="6">
    <source>
        <dbReference type="Proteomes" id="UP001159427"/>
    </source>
</evidence>
<dbReference type="Pfam" id="PF01391">
    <property type="entry name" value="Collagen"/>
    <property type="match status" value="2"/>
</dbReference>
<feature type="compositionally biased region" description="Low complexity" evidence="2">
    <location>
        <begin position="178"/>
        <end position="197"/>
    </location>
</feature>
<feature type="compositionally biased region" description="Basic residues" evidence="2">
    <location>
        <begin position="151"/>
        <end position="160"/>
    </location>
</feature>
<feature type="compositionally biased region" description="Pro residues" evidence="2">
    <location>
        <begin position="164"/>
        <end position="175"/>
    </location>
</feature>
<sequence length="1163" mass="125592">MGYESGETKQTKKGRKLERLLSTSSLLLSVLCCIAIIHVELRTQEHHRLISHSTSGTFRDEMETEILRKVQLEYGRWREAIVSHLEGEWQKTRGELEDVSRQRRASVSNAQNKSTQTSTEVKLLVKEELRLLQNQICAKDEKLCRSGPKGSRGRRGRPGTRGRPGPPGKPGPRGPPGKRGSVGPQGPIGVKGDLGVPGVPGPTGPRGPPGEKGVKGDLGVPGVRGPVGPRGPLGEEGTKGEPGQSIRAPSLLQRPVETTVNESQTAIFKCTADGNPTPQVTWSKMNSSLPVGRHVLESSGALVVKDVIPGDEGLYNCRAENLLGSVNHSAKLIVQFHPRVFWVSSRLIAEDGQNVTIFCNASGRPQPKVTWLKAVGTFQKGRTAVVKGALTIYKVTKNDGGTYICKAENMLGSVSVAALLVIFSPLRFKVRPPQEVSSARFGSTLRLPCAAESDLRPRITWTRDGKFSLPGEFFVLQNGTLVIQNIKKSHQGFYTCRATNAVKTIEAKVKINSPVTAASCSAIRKYVSVSGNYVIDPDGEGGQASFSVYCDMTDKNGVGVTVISHDSESRTFVVSHNRLHVSRQRRASVSNAQNKSTQTSTEVKLLVKEELRLLQNQICAKDEKLCRSGPKGSRGRRGRPGTRGRPGPPGKPGPRGPPGKRGSVGPQGPIGVKGDLGVPGVPGPTGPRGPPEGTKGEPGQSIRAPSLLQRPVETTVNESQTAIFKCTADGNPTPQVTWSKMNSSLPVGRHVLESSGALVVKDVIPGDEGLYNCRAENLLGSVNHSAKLIVQFHPRVFWVSSRLIAEDGQNVTIFCNASGRPQPKVTWLKAVGTFQKGRTAVVKGALTIYKVTKNDGGTYICKAENMLGSVSVAALLVIFSPLRFKVRPPQEVSSARFGSTLRLPCAAESDLRPRITWTRDGKFSLPGEFFVLQNGTLVIQNIKKSHQGFYTCRATNAVKTIEAKVKINSPVTAASCSAIRKYVSVSGNYVIDPDGEGGQASFSVYCDMTDKNGVGVTVISHDSESRTFVVSHNRLRDIHYTGASLSQLASLTRISSQCEQFIKYECSGSHLRGSWWLSRDSKRLSYWGGASPGSGKCACGMTNSCANTGDRCNCDKDDWVWREDSGLLTDKTTLPVKQLYFPDVGGREKGYHTLGKLKCYGTA</sequence>
<feature type="compositionally biased region" description="Basic residues" evidence="2">
    <location>
        <begin position="633"/>
        <end position="642"/>
    </location>
</feature>
<dbReference type="Pfam" id="PF13927">
    <property type="entry name" value="Ig_3"/>
    <property type="match status" value="4"/>
</dbReference>
<feature type="transmembrane region" description="Helical" evidence="3">
    <location>
        <begin position="20"/>
        <end position="39"/>
    </location>
</feature>
<keyword evidence="3" id="KW-0472">Membrane</keyword>
<accession>A0ABN8MKD7</accession>
<feature type="domain" description="Ig-like" evidence="4">
    <location>
        <begin position="249"/>
        <end position="333"/>
    </location>
</feature>
<dbReference type="InterPro" id="IPR013098">
    <property type="entry name" value="Ig_I-set"/>
</dbReference>
<evidence type="ECO:0000256" key="3">
    <source>
        <dbReference type="SAM" id="Phobius"/>
    </source>
</evidence>
<evidence type="ECO:0000259" key="4">
    <source>
        <dbReference type="PROSITE" id="PS50835"/>
    </source>
</evidence>
<dbReference type="SMART" id="SM00409">
    <property type="entry name" value="IG"/>
    <property type="match status" value="6"/>
</dbReference>
<organism evidence="5 6">
    <name type="scientific">Porites evermanni</name>
    <dbReference type="NCBI Taxonomy" id="104178"/>
    <lineage>
        <taxon>Eukaryota</taxon>
        <taxon>Metazoa</taxon>
        <taxon>Cnidaria</taxon>
        <taxon>Anthozoa</taxon>
        <taxon>Hexacorallia</taxon>
        <taxon>Scleractinia</taxon>
        <taxon>Fungiina</taxon>
        <taxon>Poritidae</taxon>
        <taxon>Porites</taxon>
    </lineage>
</organism>
<dbReference type="InterPro" id="IPR013783">
    <property type="entry name" value="Ig-like_fold"/>
</dbReference>
<dbReference type="SMART" id="SM00408">
    <property type="entry name" value="IGc2"/>
    <property type="match status" value="6"/>
</dbReference>
<dbReference type="Gene3D" id="2.60.120.1000">
    <property type="match status" value="2"/>
</dbReference>
<dbReference type="PROSITE" id="PS50835">
    <property type="entry name" value="IG_LIKE"/>
    <property type="match status" value="6"/>
</dbReference>
<dbReference type="InterPro" id="IPR036179">
    <property type="entry name" value="Ig-like_dom_sf"/>
</dbReference>
<feature type="compositionally biased region" description="Low complexity" evidence="2">
    <location>
        <begin position="660"/>
        <end position="679"/>
    </location>
</feature>
<dbReference type="InterPro" id="IPR007110">
    <property type="entry name" value="Ig-like_dom"/>
</dbReference>